<dbReference type="PANTHER" id="PTHR30244:SF42">
    <property type="entry name" value="UDP-2-ACETAMIDO-2-DEOXY-3-OXO-D-GLUCURONATE AMINOTRANSFERASE"/>
    <property type="match status" value="1"/>
</dbReference>
<dbReference type="EMBL" id="AP018448">
    <property type="protein sequence ID" value="BBC32376.1"/>
    <property type="molecule type" value="Genomic_DNA"/>
</dbReference>
<dbReference type="Pfam" id="PF01041">
    <property type="entry name" value="DegT_DnrJ_EryC1"/>
    <property type="match status" value="1"/>
</dbReference>
<evidence type="ECO:0000313" key="3">
    <source>
        <dbReference type="Proteomes" id="UP001321542"/>
    </source>
</evidence>
<gene>
    <name evidence="2" type="ORF">SGFS_036700</name>
</gene>
<keyword evidence="1" id="KW-0663">Pyridoxal phosphate</keyword>
<name>A0ABM7F8T6_9ACTN</name>
<reference evidence="2 3" key="2">
    <citation type="journal article" date="2023" name="ChemBioChem">
        <title>Acyltransferase Domain Exchange between Two Independent Type I Polyketide Synthases in the Same Producer Strain of Macrolide Antibiotics.</title>
        <authorList>
            <person name="Kudo F."/>
            <person name="Kishikawa K."/>
            <person name="Tsuboi K."/>
            <person name="Kido T."/>
            <person name="Usui T."/>
            <person name="Hashimoto J."/>
            <person name="Shin-Ya K."/>
            <person name="Miyanaga A."/>
            <person name="Eguchi T."/>
        </authorList>
    </citation>
    <scope>NUCLEOTIDE SEQUENCE [LARGE SCALE GENOMIC DNA]</scope>
    <source>
        <strain evidence="2 3">A-8890</strain>
    </source>
</reference>
<dbReference type="InterPro" id="IPR015421">
    <property type="entry name" value="PyrdxlP-dep_Trfase_major"/>
</dbReference>
<sequence>MILDRTEPSDLWYAPPPRRPVGYLHPSRMTAGRLAATMGAAARAGHARTDLAARLREHTGRKRCVLTATGRAALALAVRQTGADEVVLSTFNCSAVADAVLAAGARPVLVDADPERGPAFTSVDLTGRAVVLTNGLGLDEWSAHAARIAERGGQVVLDLAQAGVSPSVLRRFRESGCPIVLSFGEGKPLGGLGGGALLTSAPVTGGGGLRRGGELAPLRRAVASRLVAHAPGVVRAAVRRAEARTPGWSHTKADHLPAEAGEVRQDDPSRWEIASAAALLRTASGVADAAAALHERVRAAVAGELTTCEPIAADPDLGPGVELLFRRPGQRFPFARALAERGVPSTWNYYPLHRLAPYARFAAGPMTAADSLWPRVLTVAKQPQPRLTARLLVEAMIAADRSVRDQEAGRG</sequence>
<dbReference type="PANTHER" id="PTHR30244">
    <property type="entry name" value="TRANSAMINASE"/>
    <property type="match status" value="1"/>
</dbReference>
<dbReference type="InterPro" id="IPR015424">
    <property type="entry name" value="PyrdxlP-dep_Trfase"/>
</dbReference>
<keyword evidence="3" id="KW-1185">Reference proteome</keyword>
<evidence type="ECO:0000313" key="2">
    <source>
        <dbReference type="EMBL" id="BBC32376.1"/>
    </source>
</evidence>
<evidence type="ECO:0000256" key="1">
    <source>
        <dbReference type="RuleBase" id="RU004508"/>
    </source>
</evidence>
<dbReference type="InterPro" id="IPR000653">
    <property type="entry name" value="DegT/StrS_aminotransferase"/>
</dbReference>
<protein>
    <recommendedName>
        <fullName evidence="4">dTDP-4-amino-4,6-dideoxygalactose transaminase</fullName>
    </recommendedName>
</protein>
<accession>A0ABM7F8T6</accession>
<evidence type="ECO:0008006" key="4">
    <source>
        <dbReference type="Google" id="ProtNLM"/>
    </source>
</evidence>
<dbReference type="Gene3D" id="3.40.640.10">
    <property type="entry name" value="Type I PLP-dependent aspartate aminotransferase-like (Major domain)"/>
    <property type="match status" value="1"/>
</dbReference>
<reference evidence="2 3" key="1">
    <citation type="journal article" date="2010" name="ChemBioChem">
        <title>Cloning and characterization of the biosynthetic gene cluster of 16-membered macrolide antibiotic FD-891: involvement of a dual functional cytochrome P450 monooxygenase catalyzing epoxidation and hydroxylation.</title>
        <authorList>
            <person name="Kudo F."/>
            <person name="Motegi A."/>
            <person name="Mizoue K."/>
            <person name="Eguchi T."/>
        </authorList>
    </citation>
    <scope>NUCLEOTIDE SEQUENCE [LARGE SCALE GENOMIC DNA]</scope>
    <source>
        <strain evidence="2 3">A-8890</strain>
    </source>
</reference>
<proteinExistence type="inferred from homology"/>
<dbReference type="Proteomes" id="UP001321542">
    <property type="component" value="Chromosome"/>
</dbReference>
<organism evidence="2 3">
    <name type="scientific">Streptomyces graminofaciens</name>
    <dbReference type="NCBI Taxonomy" id="68212"/>
    <lineage>
        <taxon>Bacteria</taxon>
        <taxon>Bacillati</taxon>
        <taxon>Actinomycetota</taxon>
        <taxon>Actinomycetes</taxon>
        <taxon>Kitasatosporales</taxon>
        <taxon>Streptomycetaceae</taxon>
        <taxon>Streptomyces</taxon>
    </lineage>
</organism>
<dbReference type="SUPFAM" id="SSF53383">
    <property type="entry name" value="PLP-dependent transferases"/>
    <property type="match status" value="1"/>
</dbReference>
<comment type="similarity">
    <text evidence="1">Belongs to the DegT/DnrJ/EryC1 family.</text>
</comment>